<evidence type="ECO:0000313" key="2">
    <source>
        <dbReference type="EMBL" id="TKA65762.1"/>
    </source>
</evidence>
<evidence type="ECO:0000256" key="1">
    <source>
        <dbReference type="SAM" id="MobiDB-lite"/>
    </source>
</evidence>
<reference evidence="2 3" key="1">
    <citation type="submission" date="2017-03" db="EMBL/GenBank/DDBJ databases">
        <title>Genomes of endolithic fungi from Antarctica.</title>
        <authorList>
            <person name="Coleine C."/>
            <person name="Masonjones S."/>
            <person name="Stajich J.E."/>
        </authorList>
    </citation>
    <scope>NUCLEOTIDE SEQUENCE [LARGE SCALE GENOMIC DNA]</scope>
    <source>
        <strain evidence="2 3">CCFEE 5187</strain>
    </source>
</reference>
<feature type="region of interest" description="Disordered" evidence="1">
    <location>
        <begin position="68"/>
        <end position="108"/>
    </location>
</feature>
<name>A0A4U0WQS0_9PEZI</name>
<comment type="caution">
    <text evidence="2">The sequence shown here is derived from an EMBL/GenBank/DDBJ whole genome shotgun (WGS) entry which is preliminary data.</text>
</comment>
<dbReference type="AlphaFoldDB" id="A0A4U0WQS0"/>
<protein>
    <submittedName>
        <fullName evidence="2">Uncharacterized protein</fullName>
    </submittedName>
</protein>
<proteinExistence type="predicted"/>
<keyword evidence="3" id="KW-1185">Reference proteome</keyword>
<sequence>MTQPTSFFDDDDGAEVELSQIFLAQWTCGDSSFTKYSPCSFDRAARDSHDLLNPLHPLVRPALLTKAASNQTAPTANPPTSASRTTANYTTQVDTDTPNNNPADLTMPSTLPLSAIGAASDRSRPAGTTGEESKCYVFEVVLQRREVGDCPACARSPRRRALPARARGCFGES</sequence>
<dbReference type="EMBL" id="NAJN01001101">
    <property type="protein sequence ID" value="TKA65762.1"/>
    <property type="molecule type" value="Genomic_DNA"/>
</dbReference>
<accession>A0A4U0WQS0</accession>
<gene>
    <name evidence="2" type="ORF">B0A49_10796</name>
</gene>
<organism evidence="2 3">
    <name type="scientific">Cryomyces minteri</name>
    <dbReference type="NCBI Taxonomy" id="331657"/>
    <lineage>
        <taxon>Eukaryota</taxon>
        <taxon>Fungi</taxon>
        <taxon>Dikarya</taxon>
        <taxon>Ascomycota</taxon>
        <taxon>Pezizomycotina</taxon>
        <taxon>Dothideomycetes</taxon>
        <taxon>Dothideomycetes incertae sedis</taxon>
        <taxon>Cryomyces</taxon>
    </lineage>
</organism>
<evidence type="ECO:0000313" key="3">
    <source>
        <dbReference type="Proteomes" id="UP000308768"/>
    </source>
</evidence>
<dbReference type="OrthoDB" id="3929108at2759"/>
<dbReference type="Proteomes" id="UP000308768">
    <property type="component" value="Unassembled WGS sequence"/>
</dbReference>